<accession>M2QM10</accession>
<evidence type="ECO:0000313" key="3">
    <source>
        <dbReference type="Proteomes" id="UP000016930"/>
    </source>
</evidence>
<gene>
    <name evidence="2" type="ORF">CERSUDRAFT_48702</name>
</gene>
<feature type="domain" description="Metaxin glutathione S-transferase" evidence="1">
    <location>
        <begin position="216"/>
        <end position="277"/>
    </location>
</feature>
<keyword evidence="3" id="KW-1185">Reference proteome</keyword>
<dbReference type="OrthoDB" id="198787at2759"/>
<proteinExistence type="predicted"/>
<protein>
    <recommendedName>
        <fullName evidence="1">Metaxin glutathione S-transferase domain-containing protein</fullName>
    </recommendedName>
</protein>
<dbReference type="AlphaFoldDB" id="M2QM10"/>
<dbReference type="Proteomes" id="UP000016930">
    <property type="component" value="Unassembled WGS sequence"/>
</dbReference>
<evidence type="ECO:0000259" key="1">
    <source>
        <dbReference type="Pfam" id="PF17171"/>
    </source>
</evidence>
<dbReference type="HOGENOM" id="CLU_077463_0_0_1"/>
<reference evidence="2 3" key="1">
    <citation type="journal article" date="2012" name="Proc. Natl. Acad. Sci. U.S.A.">
        <title>Comparative genomics of Ceriporiopsis subvermispora and Phanerochaete chrysosporium provide insight into selective ligninolysis.</title>
        <authorList>
            <person name="Fernandez-Fueyo E."/>
            <person name="Ruiz-Duenas F.J."/>
            <person name="Ferreira P."/>
            <person name="Floudas D."/>
            <person name="Hibbett D.S."/>
            <person name="Canessa P."/>
            <person name="Larrondo L.F."/>
            <person name="James T.Y."/>
            <person name="Seelenfreund D."/>
            <person name="Lobos S."/>
            <person name="Polanco R."/>
            <person name="Tello M."/>
            <person name="Honda Y."/>
            <person name="Watanabe T."/>
            <person name="Watanabe T."/>
            <person name="Ryu J.S."/>
            <person name="Kubicek C.P."/>
            <person name="Schmoll M."/>
            <person name="Gaskell J."/>
            <person name="Hammel K.E."/>
            <person name="St John F.J."/>
            <person name="Vanden Wymelenberg A."/>
            <person name="Sabat G."/>
            <person name="Splinter BonDurant S."/>
            <person name="Syed K."/>
            <person name="Yadav J.S."/>
            <person name="Doddapaneni H."/>
            <person name="Subramanian V."/>
            <person name="Lavin J.L."/>
            <person name="Oguiza J.A."/>
            <person name="Perez G."/>
            <person name="Pisabarro A.G."/>
            <person name="Ramirez L."/>
            <person name="Santoyo F."/>
            <person name="Master E."/>
            <person name="Coutinho P.M."/>
            <person name="Henrissat B."/>
            <person name="Lombard V."/>
            <person name="Magnuson J.K."/>
            <person name="Kuees U."/>
            <person name="Hori C."/>
            <person name="Igarashi K."/>
            <person name="Samejima M."/>
            <person name="Held B.W."/>
            <person name="Barry K.W."/>
            <person name="LaButti K.M."/>
            <person name="Lapidus A."/>
            <person name="Lindquist E.A."/>
            <person name="Lucas S.M."/>
            <person name="Riley R."/>
            <person name="Salamov A.A."/>
            <person name="Hoffmeister D."/>
            <person name="Schwenk D."/>
            <person name="Hadar Y."/>
            <person name="Yarden O."/>
            <person name="de Vries R.P."/>
            <person name="Wiebenga A."/>
            <person name="Stenlid J."/>
            <person name="Eastwood D."/>
            <person name="Grigoriev I.V."/>
            <person name="Berka R.M."/>
            <person name="Blanchette R.A."/>
            <person name="Kersten P."/>
            <person name="Martinez A.T."/>
            <person name="Vicuna R."/>
            <person name="Cullen D."/>
        </authorList>
    </citation>
    <scope>NUCLEOTIDE SEQUENCE [LARGE SCALE GENOMIC DNA]</scope>
    <source>
        <strain evidence="2 3">B</strain>
    </source>
</reference>
<dbReference type="EMBL" id="KB445795">
    <property type="protein sequence ID" value="EMD38073.1"/>
    <property type="molecule type" value="Genomic_DNA"/>
</dbReference>
<name>M2QM10_CERS8</name>
<organism evidence="2 3">
    <name type="scientific">Ceriporiopsis subvermispora (strain B)</name>
    <name type="common">White-rot fungus</name>
    <name type="synonym">Gelatoporia subvermispora</name>
    <dbReference type="NCBI Taxonomy" id="914234"/>
    <lineage>
        <taxon>Eukaryota</taxon>
        <taxon>Fungi</taxon>
        <taxon>Dikarya</taxon>
        <taxon>Basidiomycota</taxon>
        <taxon>Agaricomycotina</taxon>
        <taxon>Agaricomycetes</taxon>
        <taxon>Polyporales</taxon>
        <taxon>Gelatoporiaceae</taxon>
        <taxon>Gelatoporia</taxon>
    </lineage>
</organism>
<dbReference type="SUPFAM" id="SSF47616">
    <property type="entry name" value="GST C-terminal domain-like"/>
    <property type="match status" value="1"/>
</dbReference>
<dbReference type="InterPro" id="IPR033468">
    <property type="entry name" value="Metaxin_GST"/>
</dbReference>
<dbReference type="InterPro" id="IPR036282">
    <property type="entry name" value="Glutathione-S-Trfase_C_sf"/>
</dbReference>
<dbReference type="Pfam" id="PF17171">
    <property type="entry name" value="GST_C_6"/>
    <property type="match status" value="1"/>
</dbReference>
<dbReference type="STRING" id="914234.M2QM10"/>
<sequence length="294" mass="32353">MSSRFSLALPAPLRHFFALFPLYEYPPVPAPYAARPVDAPTLWIRAPRVPTDDVLSADVECLKWQAYLALRGCHDIALRWDVSADGALEGQLPNLQLPAAATPGESTLLPAHLLPGWADARVGALDLLEGYADDAARDESRAWVALMEGNVHAALVRPPVFLACLRRARADERPRSAHHAVETMLSPPPAPLTGLSSLIPPYGTHIDRSAVELQYKEAIASLSERLGTDKWFLGSDAPTALDALIFAYLHCILHCKDNTVRIEVTRRVNLVAWERRVQALVRAAFRRPDTPSES</sequence>
<evidence type="ECO:0000313" key="2">
    <source>
        <dbReference type="EMBL" id="EMD38073.1"/>
    </source>
</evidence>